<evidence type="ECO:0000256" key="2">
    <source>
        <dbReference type="HAMAP-Rule" id="MF_00216"/>
    </source>
</evidence>
<evidence type="ECO:0000313" key="6">
    <source>
        <dbReference type="Proteomes" id="UP000070589"/>
    </source>
</evidence>
<name>A0A133U4K4_9EURY</name>
<dbReference type="PANTHER" id="PTHR21668">
    <property type="entry name" value="EIF-1A"/>
    <property type="match status" value="1"/>
</dbReference>
<dbReference type="SUPFAM" id="SSF50249">
    <property type="entry name" value="Nucleic acid-binding proteins"/>
    <property type="match status" value="1"/>
</dbReference>
<dbReference type="EMBL" id="LHXL01000055">
    <property type="protein sequence ID" value="KXA89108.1"/>
    <property type="molecule type" value="Genomic_DNA"/>
</dbReference>
<dbReference type="AlphaFoldDB" id="A0A133U4K4"/>
<evidence type="ECO:0000259" key="4">
    <source>
        <dbReference type="PROSITE" id="PS50832"/>
    </source>
</evidence>
<keyword evidence="2 3" id="KW-0396">Initiation factor</keyword>
<proteinExistence type="inferred from homology"/>
<dbReference type="Gene3D" id="2.40.50.140">
    <property type="entry name" value="Nucleic acid-binding proteins"/>
    <property type="match status" value="1"/>
</dbReference>
<comment type="caution">
    <text evidence="5">The sequence shown here is derived from an EMBL/GenBank/DDBJ whole genome shotgun (WGS) entry which is preliminary data.</text>
</comment>
<dbReference type="NCBIfam" id="NF003084">
    <property type="entry name" value="PRK04012.1-3"/>
    <property type="match status" value="1"/>
</dbReference>
<protein>
    <recommendedName>
        <fullName evidence="2">Translation initiation factor 1A</fullName>
        <shortName evidence="2">aIF-1A</shortName>
    </recommendedName>
</protein>
<evidence type="ECO:0000256" key="3">
    <source>
        <dbReference type="PROSITE-ProRule" id="PRU00181"/>
    </source>
</evidence>
<keyword evidence="2 3" id="KW-0648">Protein biosynthesis</keyword>
<dbReference type="Proteomes" id="UP000070589">
    <property type="component" value="Unassembled WGS sequence"/>
</dbReference>
<reference evidence="5 6" key="1">
    <citation type="journal article" date="2016" name="Sci. Rep.">
        <title>Metabolic traits of an uncultured archaeal lineage -MSBL1- from brine pools of the Red Sea.</title>
        <authorList>
            <person name="Mwirichia R."/>
            <person name="Alam I."/>
            <person name="Rashid M."/>
            <person name="Vinu M."/>
            <person name="Ba-Alawi W."/>
            <person name="Anthony Kamau A."/>
            <person name="Kamanda Ngugi D."/>
            <person name="Goker M."/>
            <person name="Klenk H.P."/>
            <person name="Bajic V."/>
            <person name="Stingl U."/>
        </authorList>
    </citation>
    <scope>NUCLEOTIDE SEQUENCE [LARGE SCALE GENOMIC DNA]</scope>
    <source>
        <strain evidence="5">SCGC-AAA259D14</strain>
    </source>
</reference>
<dbReference type="GO" id="GO:0003723">
    <property type="term" value="F:RNA binding"/>
    <property type="evidence" value="ECO:0007669"/>
    <property type="project" value="InterPro"/>
</dbReference>
<dbReference type="InterPro" id="IPR006196">
    <property type="entry name" value="RNA-binding_domain_S1_IF1"/>
</dbReference>
<dbReference type="CDD" id="cd05793">
    <property type="entry name" value="S1_IF1A"/>
    <property type="match status" value="1"/>
</dbReference>
<evidence type="ECO:0000313" key="5">
    <source>
        <dbReference type="EMBL" id="KXA89108.1"/>
    </source>
</evidence>
<feature type="domain" description="S1-like" evidence="4">
    <location>
        <begin position="3"/>
        <end position="87"/>
    </location>
</feature>
<evidence type="ECO:0000256" key="1">
    <source>
        <dbReference type="ARBA" id="ARBA00025502"/>
    </source>
</evidence>
<dbReference type="GO" id="GO:0003743">
    <property type="term" value="F:translation initiation factor activity"/>
    <property type="evidence" value="ECO:0007669"/>
    <property type="project" value="UniProtKB-UniRule"/>
</dbReference>
<dbReference type="HAMAP" id="MF_00216">
    <property type="entry name" value="aIF_1A"/>
    <property type="match status" value="1"/>
</dbReference>
<gene>
    <name evidence="2" type="primary">eif1a</name>
    <name evidence="5" type="ORF">AKJ62_03765</name>
</gene>
<dbReference type="InterPro" id="IPR001253">
    <property type="entry name" value="TIF_eIF-1A"/>
</dbReference>
<sequence length="102" mass="11842">MGKKKEPSLKERISGLRLPKDEETFGVIKKNNGNGHMIVICKDGNVRTCRIPGRLRKRVWMRENDVVIVEPWQVESDEKGDIVYRYTQTQIGWMKKAGIWNG</sequence>
<comment type="similarity">
    <text evidence="2">Belongs to the eIF-1A family.</text>
</comment>
<comment type="function">
    <text evidence="1 2">Seems to be required for maximal rate of protein biosynthesis. Enhances ribosome dissociation into subunits and stabilizes the binding of the initiator Met-tRNA(I) to 40 S ribosomal subunits.</text>
</comment>
<accession>A0A133U4K4</accession>
<dbReference type="SMART" id="SM00652">
    <property type="entry name" value="eIF1a"/>
    <property type="match status" value="1"/>
</dbReference>
<dbReference type="Pfam" id="PF01176">
    <property type="entry name" value="eIF-1a"/>
    <property type="match status" value="1"/>
</dbReference>
<dbReference type="PROSITE" id="PS50832">
    <property type="entry name" value="S1_IF1_TYPE"/>
    <property type="match status" value="1"/>
</dbReference>
<dbReference type="NCBIfam" id="NF003085">
    <property type="entry name" value="PRK04012.1-5"/>
    <property type="match status" value="1"/>
</dbReference>
<keyword evidence="6" id="KW-1185">Reference proteome</keyword>
<dbReference type="InterPro" id="IPR012340">
    <property type="entry name" value="NA-bd_OB-fold"/>
</dbReference>
<organism evidence="5 6">
    <name type="scientific">candidate division MSBL1 archaeon SCGC-AAA259D14</name>
    <dbReference type="NCBI Taxonomy" id="1698261"/>
    <lineage>
        <taxon>Archaea</taxon>
        <taxon>Methanobacteriati</taxon>
        <taxon>Methanobacteriota</taxon>
        <taxon>candidate division MSBL1</taxon>
    </lineage>
</organism>